<dbReference type="Gene3D" id="1.10.10.10">
    <property type="entry name" value="Winged helix-like DNA-binding domain superfamily/Winged helix DNA-binding domain"/>
    <property type="match status" value="1"/>
</dbReference>
<dbReference type="Proteomes" id="UP000183376">
    <property type="component" value="Chromosome I"/>
</dbReference>
<keyword evidence="2" id="KW-0238">DNA-binding</keyword>
<dbReference type="PROSITE" id="PS50043">
    <property type="entry name" value="HTH_LUXR_2"/>
    <property type="match status" value="1"/>
</dbReference>
<dbReference type="SUPFAM" id="SSF46894">
    <property type="entry name" value="C-terminal effector domain of the bipartite response regulators"/>
    <property type="match status" value="1"/>
</dbReference>
<dbReference type="InterPro" id="IPR016032">
    <property type="entry name" value="Sig_transdc_resp-reg_C-effctor"/>
</dbReference>
<evidence type="ECO:0000259" key="4">
    <source>
        <dbReference type="PROSITE" id="PS50043"/>
    </source>
</evidence>
<dbReference type="InterPro" id="IPR000792">
    <property type="entry name" value="Tscrpt_reg_LuxR_C"/>
</dbReference>
<dbReference type="EMBL" id="LT629701">
    <property type="protein sequence ID" value="SDN22477.1"/>
    <property type="molecule type" value="Genomic_DNA"/>
</dbReference>
<dbReference type="eggNOG" id="COG2197">
    <property type="taxonomic scope" value="Bacteria"/>
</dbReference>
<evidence type="ECO:0000256" key="1">
    <source>
        <dbReference type="ARBA" id="ARBA00023015"/>
    </source>
</evidence>
<dbReference type="OrthoDB" id="7337537at2"/>
<dbReference type="PANTHER" id="PTHR44688">
    <property type="entry name" value="DNA-BINDING TRANSCRIPTIONAL ACTIVATOR DEVR_DOSR"/>
    <property type="match status" value="1"/>
</dbReference>
<dbReference type="GO" id="GO:0006355">
    <property type="term" value="P:regulation of DNA-templated transcription"/>
    <property type="evidence" value="ECO:0007669"/>
    <property type="project" value="InterPro"/>
</dbReference>
<dbReference type="SMART" id="SM00421">
    <property type="entry name" value="HTH_LUXR"/>
    <property type="match status" value="1"/>
</dbReference>
<dbReference type="STRING" id="211114.SAMN04489726_5597"/>
<reference evidence="5 6" key="1">
    <citation type="submission" date="2016-10" db="EMBL/GenBank/DDBJ databases">
        <authorList>
            <person name="de Groot N.N."/>
        </authorList>
    </citation>
    <scope>NUCLEOTIDE SEQUENCE [LARGE SCALE GENOMIC DNA]</scope>
    <source>
        <strain evidence="5 6">DSM 44149</strain>
    </source>
</reference>
<dbReference type="AlphaFoldDB" id="A0A1G9ZMY9"/>
<evidence type="ECO:0000313" key="6">
    <source>
        <dbReference type="Proteomes" id="UP000183376"/>
    </source>
</evidence>
<protein>
    <submittedName>
        <fullName evidence="5">Regulatory protein, luxR family</fullName>
    </submittedName>
</protein>
<dbReference type="SUPFAM" id="SSF75516">
    <property type="entry name" value="Pheromone-binding domain of LuxR-like quorum-sensing transcription factors"/>
    <property type="match status" value="1"/>
</dbReference>
<name>A0A1G9ZMY9_ALLAB</name>
<proteinExistence type="predicted"/>
<gene>
    <name evidence="5" type="ORF">SAMN04489726_5597</name>
</gene>
<keyword evidence="6" id="KW-1185">Reference proteome</keyword>
<dbReference type="PROSITE" id="PS00622">
    <property type="entry name" value="HTH_LUXR_1"/>
    <property type="match status" value="1"/>
</dbReference>
<evidence type="ECO:0000256" key="2">
    <source>
        <dbReference type="ARBA" id="ARBA00023125"/>
    </source>
</evidence>
<feature type="domain" description="HTH luxR-type" evidence="4">
    <location>
        <begin position="254"/>
        <end position="319"/>
    </location>
</feature>
<keyword evidence="3" id="KW-0804">Transcription</keyword>
<evidence type="ECO:0000256" key="3">
    <source>
        <dbReference type="ARBA" id="ARBA00023163"/>
    </source>
</evidence>
<organism evidence="5 6">
    <name type="scientific">Allokutzneria albata</name>
    <name type="common">Kibdelosporangium albatum</name>
    <dbReference type="NCBI Taxonomy" id="211114"/>
    <lineage>
        <taxon>Bacteria</taxon>
        <taxon>Bacillati</taxon>
        <taxon>Actinomycetota</taxon>
        <taxon>Actinomycetes</taxon>
        <taxon>Pseudonocardiales</taxon>
        <taxon>Pseudonocardiaceae</taxon>
        <taxon>Allokutzneria</taxon>
    </lineage>
</organism>
<dbReference type="InterPro" id="IPR036388">
    <property type="entry name" value="WH-like_DNA-bd_sf"/>
</dbReference>
<accession>A0A1G9ZMY9</accession>
<sequence length="334" mass="36950">MRDDQIAFLIEVGAVLGGSAGSSEKAEEILSGLRKVVPHAASSLSTFHGFDVDHKSLVNIDYPDRVLEHVDSWFVRNDPAYEHMRKVNRHPLRWRDTPFPYRETFSAREVFLPAGFTEGVTVCLYNRLGVYTGNLHVSMDDARYPTDSDLAVLVAMQTMLGGLVDRTRSFPPPVWEVDDAVNCVCFYPGPVIEGVPGRPTGPHLAEGTPLVRLLLARYAEQRLPQQFWWHSGDGVLHAITTTRWEDRVLVLEEVAEPPFGLSVRELEVLTLLVEGCTNAQIATRLLISPKTVAKHVERVLHKMDVRSRTEAAVRAQRAGLVLLGASGATPAASA</sequence>
<dbReference type="CDD" id="cd06170">
    <property type="entry name" value="LuxR_C_like"/>
    <property type="match status" value="1"/>
</dbReference>
<dbReference type="RefSeq" id="WP_030429915.1">
    <property type="nucleotide sequence ID" value="NZ_JOEF01000009.1"/>
</dbReference>
<evidence type="ECO:0000313" key="5">
    <source>
        <dbReference type="EMBL" id="SDN22477.1"/>
    </source>
</evidence>
<dbReference type="GO" id="GO:0003677">
    <property type="term" value="F:DNA binding"/>
    <property type="evidence" value="ECO:0007669"/>
    <property type="project" value="UniProtKB-KW"/>
</dbReference>
<dbReference type="InterPro" id="IPR036693">
    <property type="entry name" value="TF_LuxR_autoind-bd_dom_sf"/>
</dbReference>
<keyword evidence="1" id="KW-0805">Transcription regulation</keyword>
<dbReference type="PRINTS" id="PR00038">
    <property type="entry name" value="HTHLUXR"/>
</dbReference>
<dbReference type="PANTHER" id="PTHR44688:SF16">
    <property type="entry name" value="DNA-BINDING TRANSCRIPTIONAL ACTIVATOR DEVR_DOSR"/>
    <property type="match status" value="1"/>
</dbReference>
<dbReference type="Pfam" id="PF00196">
    <property type="entry name" value="GerE"/>
    <property type="match status" value="1"/>
</dbReference>